<dbReference type="InterPro" id="IPR048031">
    <property type="entry name" value="ScyD/ScyE-like"/>
</dbReference>
<organism evidence="3 4">
    <name type="scientific">Sphingomonas limnosediminicola</name>
    <dbReference type="NCBI Taxonomy" id="940133"/>
    <lineage>
        <taxon>Bacteria</taxon>
        <taxon>Pseudomonadati</taxon>
        <taxon>Pseudomonadota</taxon>
        <taxon>Alphaproteobacteria</taxon>
        <taxon>Sphingomonadales</taxon>
        <taxon>Sphingomonadaceae</taxon>
        <taxon>Sphingomonas</taxon>
    </lineage>
</organism>
<dbReference type="Pfam" id="PF07589">
    <property type="entry name" value="PEP-CTERM"/>
    <property type="match status" value="1"/>
</dbReference>
<feature type="chain" id="PRO_5046459587" description="Ice-binding protein C-terminal domain-containing protein" evidence="1">
    <location>
        <begin position="25"/>
        <end position="391"/>
    </location>
</feature>
<dbReference type="Proteomes" id="UP001500827">
    <property type="component" value="Unassembled WGS sequence"/>
</dbReference>
<keyword evidence="1" id="KW-0732">Signal</keyword>
<gene>
    <name evidence="3" type="ORF">GCM10022276_06220</name>
</gene>
<keyword evidence="4" id="KW-1185">Reference proteome</keyword>
<dbReference type="InterPro" id="IPR013424">
    <property type="entry name" value="Ice-binding_C"/>
</dbReference>
<reference evidence="4" key="1">
    <citation type="journal article" date="2019" name="Int. J. Syst. Evol. Microbiol.">
        <title>The Global Catalogue of Microorganisms (GCM) 10K type strain sequencing project: providing services to taxonomists for standard genome sequencing and annotation.</title>
        <authorList>
            <consortium name="The Broad Institute Genomics Platform"/>
            <consortium name="The Broad Institute Genome Sequencing Center for Infectious Disease"/>
            <person name="Wu L."/>
            <person name="Ma J."/>
        </authorList>
    </citation>
    <scope>NUCLEOTIDE SEQUENCE [LARGE SCALE GENOMIC DNA]</scope>
    <source>
        <strain evidence="4">JCM 17543</strain>
    </source>
</reference>
<name>A0ABP7KZQ4_9SPHN</name>
<evidence type="ECO:0000313" key="4">
    <source>
        <dbReference type="Proteomes" id="UP001500827"/>
    </source>
</evidence>
<evidence type="ECO:0000256" key="1">
    <source>
        <dbReference type="SAM" id="SignalP"/>
    </source>
</evidence>
<dbReference type="RefSeq" id="WP_344698230.1">
    <property type="nucleotide sequence ID" value="NZ_BAABBM010000001.1"/>
</dbReference>
<dbReference type="EMBL" id="BAABBM010000001">
    <property type="protein sequence ID" value="GAA3889949.1"/>
    <property type="molecule type" value="Genomic_DNA"/>
</dbReference>
<dbReference type="SUPFAM" id="SSF63829">
    <property type="entry name" value="Calcium-dependent phosphotriesterase"/>
    <property type="match status" value="1"/>
</dbReference>
<evidence type="ECO:0000259" key="2">
    <source>
        <dbReference type="Pfam" id="PF07589"/>
    </source>
</evidence>
<protein>
    <recommendedName>
        <fullName evidence="2">Ice-binding protein C-terminal domain-containing protein</fullName>
    </recommendedName>
</protein>
<proteinExistence type="predicted"/>
<comment type="caution">
    <text evidence="3">The sequence shown here is derived from an EMBL/GenBank/DDBJ whole genome shotgun (WGS) entry which is preliminary data.</text>
</comment>
<dbReference type="Gene3D" id="2.130.10.10">
    <property type="entry name" value="YVTN repeat-like/Quinoprotein amine dehydrogenase"/>
    <property type="match status" value="1"/>
</dbReference>
<accession>A0ABP7KZQ4</accession>
<sequence length="391" mass="39132">MNAGKTCLTLVGAVALSIGSPASAVTYVGEVVASGLYNPRGLAFGPDGSLYIAESGYYVPGSPTTVNGRGVAYSYSTTGSITQLSSGVQTRILTGLPSIGSVADVSGPNDIAFSADGAGYVVIGLGLNPTVRTSDLAGTGAWQLGQLYTFTPGGITSVADISAYEAGHNPAGGPLDSNPFHIASSASGMLVTDAGGNDLLRVSPDAAVGLVDAFPPAAAGAPERVPTGIAVAADGSYWLSELTGAPFIPGTARIFHILPDGSIADVFSGFTMLTDLAFGVDGALYGLEYDTNGLFAPGGPGALLRINGDGSSETLFTDLTNPTGLTIGSDGAFYATNFSASAGGGQVVRIAAVPEASTWALMLVGFGMVGVGLRRSRRCLLTPASIGIENS</sequence>
<evidence type="ECO:0000313" key="3">
    <source>
        <dbReference type="EMBL" id="GAA3889949.1"/>
    </source>
</evidence>
<feature type="signal peptide" evidence="1">
    <location>
        <begin position="1"/>
        <end position="24"/>
    </location>
</feature>
<feature type="domain" description="Ice-binding protein C-terminal" evidence="2">
    <location>
        <begin position="352"/>
        <end position="375"/>
    </location>
</feature>
<dbReference type="InterPro" id="IPR015943">
    <property type="entry name" value="WD40/YVTN_repeat-like_dom_sf"/>
</dbReference>
<dbReference type="NCBIfam" id="NF035944">
    <property type="entry name" value="PEPxxWA-CTERM"/>
    <property type="match status" value="1"/>
</dbReference>
<dbReference type="NCBIfam" id="NF033206">
    <property type="entry name" value="ScyE_fam"/>
    <property type="match status" value="1"/>
</dbReference>